<dbReference type="Pfam" id="PF00941">
    <property type="entry name" value="FAD_binding_5"/>
    <property type="match status" value="1"/>
</dbReference>
<dbReference type="GeneID" id="55494272"/>
<evidence type="ECO:0000259" key="4">
    <source>
        <dbReference type="PROSITE" id="PS51387"/>
    </source>
</evidence>
<dbReference type="GO" id="GO:0016491">
    <property type="term" value="F:oxidoreductase activity"/>
    <property type="evidence" value="ECO:0007669"/>
    <property type="project" value="UniProtKB-KW"/>
</dbReference>
<dbReference type="PROSITE" id="PS51387">
    <property type="entry name" value="FAD_PCMH"/>
    <property type="match status" value="1"/>
</dbReference>
<keyword evidence="2" id="KW-0274">FAD</keyword>
<dbReference type="EMBL" id="CYPU01000049">
    <property type="protein sequence ID" value="CUH48911.1"/>
    <property type="molecule type" value="Genomic_DNA"/>
</dbReference>
<reference evidence="5 6" key="1">
    <citation type="submission" date="2015-09" db="EMBL/GenBank/DDBJ databases">
        <authorList>
            <consortium name="Swine Surveillance"/>
        </authorList>
    </citation>
    <scope>NUCLEOTIDE SEQUENCE [LARGE SCALE GENOMIC DNA]</scope>
    <source>
        <strain evidence="5 6">CECT 4292</strain>
    </source>
</reference>
<dbReference type="Proteomes" id="UP000050783">
    <property type="component" value="Unassembled WGS sequence"/>
</dbReference>
<dbReference type="Gene3D" id="3.30.43.10">
    <property type="entry name" value="Uridine Diphospho-n-acetylenolpyruvylglucosamine Reductase, domain 2"/>
    <property type="match status" value="1"/>
</dbReference>
<evidence type="ECO:0000256" key="1">
    <source>
        <dbReference type="ARBA" id="ARBA00022630"/>
    </source>
</evidence>
<dbReference type="InterPro" id="IPR051312">
    <property type="entry name" value="Diverse_Substr_Oxidored"/>
</dbReference>
<keyword evidence="1" id="KW-0285">Flavoprotein</keyword>
<gene>
    <name evidence="5" type="primary">coxM_1</name>
    <name evidence="5" type="ORF">RUA4292_03101</name>
</gene>
<dbReference type="InterPro" id="IPR005107">
    <property type="entry name" value="CO_DH_flav_C"/>
</dbReference>
<evidence type="ECO:0000313" key="6">
    <source>
        <dbReference type="Proteomes" id="UP000050783"/>
    </source>
</evidence>
<dbReference type="InterPro" id="IPR002346">
    <property type="entry name" value="Mopterin_DH_FAD-bd"/>
</dbReference>
<dbReference type="PANTHER" id="PTHR42659:SF2">
    <property type="entry name" value="XANTHINE DEHYDROGENASE SUBUNIT C-RELATED"/>
    <property type="match status" value="1"/>
</dbReference>
<accession>A0A0P1EGC0</accession>
<dbReference type="EC" id="1.2.99.2" evidence="5"/>
<dbReference type="InterPro" id="IPR016167">
    <property type="entry name" value="FAD-bd_PCMH_sub1"/>
</dbReference>
<keyword evidence="3 5" id="KW-0560">Oxidoreductase</keyword>
<dbReference type="AlphaFoldDB" id="A0A0P1EGC0"/>
<dbReference type="SUPFAM" id="SSF56176">
    <property type="entry name" value="FAD-binding/transporter-associated domain-like"/>
    <property type="match status" value="1"/>
</dbReference>
<organism evidence="5 6">
    <name type="scientific">Ruegeria atlantica</name>
    <dbReference type="NCBI Taxonomy" id="81569"/>
    <lineage>
        <taxon>Bacteria</taxon>
        <taxon>Pseudomonadati</taxon>
        <taxon>Pseudomonadota</taxon>
        <taxon>Alphaproteobacteria</taxon>
        <taxon>Rhodobacterales</taxon>
        <taxon>Roseobacteraceae</taxon>
        <taxon>Ruegeria</taxon>
    </lineage>
</organism>
<dbReference type="PANTHER" id="PTHR42659">
    <property type="entry name" value="XANTHINE DEHYDROGENASE SUBUNIT C-RELATED"/>
    <property type="match status" value="1"/>
</dbReference>
<dbReference type="InterPro" id="IPR036683">
    <property type="entry name" value="CO_DH_flav_C_dom_sf"/>
</dbReference>
<name>A0A0P1EGC0_9RHOB</name>
<protein>
    <submittedName>
        <fullName evidence="5">Carbon monoxide dehydrogenase medium chain</fullName>
        <ecNumber evidence="5">1.2.99.2</ecNumber>
    </submittedName>
</protein>
<dbReference type="SUPFAM" id="SSF55447">
    <property type="entry name" value="CO dehydrogenase flavoprotein C-terminal domain-like"/>
    <property type="match status" value="1"/>
</dbReference>
<feature type="domain" description="FAD-binding PCMH-type" evidence="4">
    <location>
        <begin position="1"/>
        <end position="173"/>
    </location>
</feature>
<dbReference type="Gene3D" id="3.30.465.10">
    <property type="match status" value="1"/>
</dbReference>
<dbReference type="Gene3D" id="3.30.390.50">
    <property type="entry name" value="CO dehydrogenase flavoprotein, C-terminal domain"/>
    <property type="match status" value="1"/>
</dbReference>
<sequence length="288" mass="29220">MDYHSPASFAEASALAANATGITRFLAGGTDVLVQLRSELVTPDTLIDIKKIEGVSDITKNADGSWTIGVAATGAEMSEHPELGGDWPGVVEAMDLIGSTQVQGRATLTGNLCNGSPAADSVPAMAAAGVTVTVTGPEGTREVAVEEIPTGPGKTSLSKGELVSAVHIPARGEDGGDAYLRFIPRTEMDIAVVGVGVNLRLDGDTVTEARVSLGAVAPTVLLVEDCAKAIIGSTLDDAALDALAAAASAACNPIDDKRGTIAFRTEVAGVLAKRAAKIAYARAKGEQA</sequence>
<dbReference type="RefSeq" id="WP_058278394.1">
    <property type="nucleotide sequence ID" value="NZ_CYPU01000049.1"/>
</dbReference>
<evidence type="ECO:0000256" key="2">
    <source>
        <dbReference type="ARBA" id="ARBA00022827"/>
    </source>
</evidence>
<dbReference type="SMART" id="SM01092">
    <property type="entry name" value="CO_deh_flav_C"/>
    <property type="match status" value="1"/>
</dbReference>
<evidence type="ECO:0000313" key="5">
    <source>
        <dbReference type="EMBL" id="CUH48911.1"/>
    </source>
</evidence>
<dbReference type="InterPro" id="IPR016169">
    <property type="entry name" value="FAD-bd_PCMH_sub2"/>
</dbReference>
<dbReference type="OrthoDB" id="9814706at2"/>
<dbReference type="Pfam" id="PF03450">
    <property type="entry name" value="CO_deh_flav_C"/>
    <property type="match status" value="1"/>
</dbReference>
<dbReference type="GO" id="GO:0071949">
    <property type="term" value="F:FAD binding"/>
    <property type="evidence" value="ECO:0007669"/>
    <property type="project" value="InterPro"/>
</dbReference>
<evidence type="ECO:0000256" key="3">
    <source>
        <dbReference type="ARBA" id="ARBA00023002"/>
    </source>
</evidence>
<dbReference type="InterPro" id="IPR036318">
    <property type="entry name" value="FAD-bd_PCMH-like_sf"/>
</dbReference>
<dbReference type="InterPro" id="IPR016166">
    <property type="entry name" value="FAD-bd_PCMH"/>
</dbReference>
<dbReference type="STRING" id="81569.RUM4293_04305"/>
<proteinExistence type="predicted"/>